<sequence length="166" mass="18987">MEIRNGLEKPAARVVHAIRYSEVLLRVRECSRHLTPIRDQVNQDARCRESNCSARNRLCSEVANLAHLRLSRLLIGESTIPHHVIAKSTVPNHANNIECRAHRLHCIEVLRVGLPIPRQSIKDGVSRDVLDALHHLCKKDAVLRGNWRKRDAAITHQDSCYPMPRR</sequence>
<gene>
    <name evidence="1" type="ORF">UFOPK4071_00404</name>
</gene>
<reference evidence="1" key="1">
    <citation type="submission" date="2020-05" db="EMBL/GenBank/DDBJ databases">
        <authorList>
            <person name="Chiriac C."/>
            <person name="Salcher M."/>
            <person name="Ghai R."/>
            <person name="Kavagutti S V."/>
        </authorList>
    </citation>
    <scope>NUCLEOTIDE SEQUENCE</scope>
</reference>
<protein>
    <submittedName>
        <fullName evidence="1">Unannotated protein</fullName>
    </submittedName>
</protein>
<accession>A0A6J7PSR0</accession>
<dbReference type="AlphaFoldDB" id="A0A6J7PSR0"/>
<proteinExistence type="predicted"/>
<evidence type="ECO:0000313" key="1">
    <source>
        <dbReference type="EMBL" id="CAB5005084.1"/>
    </source>
</evidence>
<organism evidence="1">
    <name type="scientific">freshwater metagenome</name>
    <dbReference type="NCBI Taxonomy" id="449393"/>
    <lineage>
        <taxon>unclassified sequences</taxon>
        <taxon>metagenomes</taxon>
        <taxon>ecological metagenomes</taxon>
    </lineage>
</organism>
<name>A0A6J7PSR0_9ZZZZ</name>
<dbReference type="EMBL" id="CAFBPF010000032">
    <property type="protein sequence ID" value="CAB5005084.1"/>
    <property type="molecule type" value="Genomic_DNA"/>
</dbReference>